<accession>A0A4Y2M4X8</accession>
<dbReference type="AlphaFoldDB" id="A0A4Y2M4X8"/>
<proteinExistence type="predicted"/>
<protein>
    <submittedName>
        <fullName evidence="1">Uncharacterized protein</fullName>
    </submittedName>
</protein>
<comment type="caution">
    <text evidence="1">The sequence shown here is derived from an EMBL/GenBank/DDBJ whole genome shotgun (WGS) entry which is preliminary data.</text>
</comment>
<sequence>MPDQLSRFEIIFHQRSTGYVGLRHVKSDVECQKSNLRGERFDVGGGVTDHVSFSSSDHASKLREQYQNQVRQEWGQHGQNP</sequence>
<dbReference type="EMBL" id="BGPR01006656">
    <property type="protein sequence ID" value="GBN20766.1"/>
    <property type="molecule type" value="Genomic_DNA"/>
</dbReference>
<evidence type="ECO:0000313" key="1">
    <source>
        <dbReference type="EMBL" id="GBN20766.1"/>
    </source>
</evidence>
<keyword evidence="2" id="KW-1185">Reference proteome</keyword>
<evidence type="ECO:0000313" key="2">
    <source>
        <dbReference type="Proteomes" id="UP000499080"/>
    </source>
</evidence>
<gene>
    <name evidence="1" type="ORF">AVEN_104155_1</name>
</gene>
<organism evidence="1 2">
    <name type="scientific">Araneus ventricosus</name>
    <name type="common">Orbweaver spider</name>
    <name type="synonym">Epeira ventricosa</name>
    <dbReference type="NCBI Taxonomy" id="182803"/>
    <lineage>
        <taxon>Eukaryota</taxon>
        <taxon>Metazoa</taxon>
        <taxon>Ecdysozoa</taxon>
        <taxon>Arthropoda</taxon>
        <taxon>Chelicerata</taxon>
        <taxon>Arachnida</taxon>
        <taxon>Araneae</taxon>
        <taxon>Araneomorphae</taxon>
        <taxon>Entelegynae</taxon>
        <taxon>Araneoidea</taxon>
        <taxon>Araneidae</taxon>
        <taxon>Araneus</taxon>
    </lineage>
</organism>
<name>A0A4Y2M4X8_ARAVE</name>
<dbReference type="Proteomes" id="UP000499080">
    <property type="component" value="Unassembled WGS sequence"/>
</dbReference>
<reference evidence="1 2" key="1">
    <citation type="journal article" date="2019" name="Sci. Rep.">
        <title>Orb-weaving spider Araneus ventricosus genome elucidates the spidroin gene catalogue.</title>
        <authorList>
            <person name="Kono N."/>
            <person name="Nakamura H."/>
            <person name="Ohtoshi R."/>
            <person name="Moran D.A.P."/>
            <person name="Shinohara A."/>
            <person name="Yoshida Y."/>
            <person name="Fujiwara M."/>
            <person name="Mori M."/>
            <person name="Tomita M."/>
            <person name="Arakawa K."/>
        </authorList>
    </citation>
    <scope>NUCLEOTIDE SEQUENCE [LARGE SCALE GENOMIC DNA]</scope>
</reference>